<gene>
    <name evidence="3" type="ORF">SAMN05878391_2605</name>
</gene>
<feature type="coiled-coil region" evidence="1">
    <location>
        <begin position="184"/>
        <end position="218"/>
    </location>
</feature>
<dbReference type="AlphaFoldDB" id="A0A285UXX7"/>
<evidence type="ECO:0000313" key="3">
    <source>
        <dbReference type="EMBL" id="SOC45101.1"/>
    </source>
</evidence>
<evidence type="ECO:0000313" key="4">
    <source>
        <dbReference type="Proteomes" id="UP000219412"/>
    </source>
</evidence>
<dbReference type="EMBL" id="OBQF01000008">
    <property type="protein sequence ID" value="SOC45101.1"/>
    <property type="molecule type" value="Genomic_DNA"/>
</dbReference>
<proteinExistence type="predicted"/>
<protein>
    <submittedName>
        <fullName evidence="3">Uncharacterized protein</fullName>
    </submittedName>
</protein>
<evidence type="ECO:0000256" key="2">
    <source>
        <dbReference type="SAM" id="Phobius"/>
    </source>
</evidence>
<keyword evidence="2" id="KW-0472">Membrane</keyword>
<keyword evidence="4" id="KW-1185">Reference proteome</keyword>
<accession>A0A285UXX7</accession>
<keyword evidence="2" id="KW-1133">Transmembrane helix</keyword>
<reference evidence="4" key="1">
    <citation type="submission" date="2017-08" db="EMBL/GenBank/DDBJ databases">
        <authorList>
            <person name="Varghese N."/>
            <person name="Submissions S."/>
        </authorList>
    </citation>
    <scope>NUCLEOTIDE SEQUENCE [LARGE SCALE GENOMIC DNA]</scope>
    <source>
        <strain evidence="4">DSM 23173</strain>
    </source>
</reference>
<sequence length="218" mass="25213">MKLYNRFVFIKERKKYTLDHSHVINWTELIFTGIFTLLGAAIGATLAGRHAINSVKEQLVYDQKTRENINIDDSLKVSYLYQSYLHSVIASLENLKQESGGQDIYSIQGAIFTKHLEKKVTLVSKDITKIIRELESVNLSNISYDYYKTYINSLEALRIIAMLLDRDTIVEDSGEKKGYFDLAVEKITIAETKIKENNQNLENELKNLEKYFEEISKK</sequence>
<dbReference type="Proteomes" id="UP000219412">
    <property type="component" value="Unassembled WGS sequence"/>
</dbReference>
<evidence type="ECO:0000256" key="1">
    <source>
        <dbReference type="SAM" id="Coils"/>
    </source>
</evidence>
<name>A0A285UXX7_9STAP</name>
<keyword evidence="2" id="KW-0812">Transmembrane</keyword>
<keyword evidence="1" id="KW-0175">Coiled coil</keyword>
<organism evidence="3 4">
    <name type="scientific">Salinicoccus kekensis</name>
    <dbReference type="NCBI Taxonomy" id="714307"/>
    <lineage>
        <taxon>Bacteria</taxon>
        <taxon>Bacillati</taxon>
        <taxon>Bacillota</taxon>
        <taxon>Bacilli</taxon>
        <taxon>Bacillales</taxon>
        <taxon>Staphylococcaceae</taxon>
        <taxon>Salinicoccus</taxon>
    </lineage>
</organism>
<feature type="transmembrane region" description="Helical" evidence="2">
    <location>
        <begin position="29"/>
        <end position="48"/>
    </location>
</feature>